<feature type="compositionally biased region" description="Acidic residues" evidence="13">
    <location>
        <begin position="888"/>
        <end position="898"/>
    </location>
</feature>
<evidence type="ECO:0000256" key="3">
    <source>
        <dbReference type="ARBA" id="ARBA00022645"/>
    </source>
</evidence>
<dbReference type="InterPro" id="IPR057246">
    <property type="entry name" value="CARBOXYPEPT_ZN_1"/>
</dbReference>
<feature type="domain" description="Peptidase M14" evidence="17">
    <location>
        <begin position="153"/>
        <end position="468"/>
    </location>
</feature>
<evidence type="ECO:0000259" key="15">
    <source>
        <dbReference type="PROSITE" id="PS50097"/>
    </source>
</evidence>
<keyword evidence="14" id="KW-0812">Transmembrane</keyword>
<dbReference type="InterPro" id="IPR002083">
    <property type="entry name" value="MATH/TRAF_dom"/>
</dbReference>
<evidence type="ECO:0000259" key="16">
    <source>
        <dbReference type="PROSITE" id="PS50144"/>
    </source>
</evidence>
<feature type="transmembrane region" description="Helical" evidence="14">
    <location>
        <begin position="29"/>
        <end position="46"/>
    </location>
</feature>
<keyword evidence="8" id="KW-0862">Zinc</keyword>
<gene>
    <name evidence="18" type="ORF">MSPICULIGERA_LOCUS14380</name>
</gene>
<dbReference type="PROSITE" id="PS50097">
    <property type="entry name" value="BTB"/>
    <property type="match status" value="1"/>
</dbReference>
<dbReference type="Gene3D" id="2.60.210.10">
    <property type="entry name" value="Apoptosis, Tumor Necrosis Factor Receptor Associated Protein 2, Chain A"/>
    <property type="match status" value="1"/>
</dbReference>
<evidence type="ECO:0000256" key="4">
    <source>
        <dbReference type="ARBA" id="ARBA00022670"/>
    </source>
</evidence>
<evidence type="ECO:0000256" key="11">
    <source>
        <dbReference type="ARBA" id="ARBA00069039"/>
    </source>
</evidence>
<evidence type="ECO:0000259" key="17">
    <source>
        <dbReference type="PROSITE" id="PS52035"/>
    </source>
</evidence>
<dbReference type="FunFam" id="3.30.70.340:FF:000002">
    <property type="entry name" value="Carboxypeptidase A"/>
    <property type="match status" value="1"/>
</dbReference>
<dbReference type="Gene3D" id="3.30.710.10">
    <property type="entry name" value="Potassium Channel Kv1.1, Chain A"/>
    <property type="match status" value="1"/>
</dbReference>
<feature type="domain" description="MATH" evidence="16">
    <location>
        <begin position="546"/>
        <end position="674"/>
    </location>
</feature>
<dbReference type="GO" id="GO:0004181">
    <property type="term" value="F:metallocarboxypeptidase activity"/>
    <property type="evidence" value="ECO:0007669"/>
    <property type="project" value="InterPro"/>
</dbReference>
<keyword evidence="19" id="KW-1185">Reference proteome</keyword>
<evidence type="ECO:0000256" key="2">
    <source>
        <dbReference type="ARBA" id="ARBA00005988"/>
    </source>
</evidence>
<dbReference type="Gene3D" id="1.25.40.420">
    <property type="match status" value="1"/>
</dbReference>
<dbReference type="SMART" id="SM00225">
    <property type="entry name" value="BTB"/>
    <property type="match status" value="1"/>
</dbReference>
<keyword evidence="3" id="KW-0121">Carboxypeptidase</keyword>
<feature type="non-terminal residue" evidence="18">
    <location>
        <position position="922"/>
    </location>
</feature>
<dbReference type="FunFam" id="3.40.630.10:FF:000056">
    <property type="entry name" value="Zinc carboxypeptidase"/>
    <property type="match status" value="1"/>
</dbReference>
<dbReference type="SUPFAM" id="SSF54695">
    <property type="entry name" value="POZ domain"/>
    <property type="match status" value="1"/>
</dbReference>
<dbReference type="Pfam" id="PF00246">
    <property type="entry name" value="Peptidase_M14"/>
    <property type="match status" value="1"/>
</dbReference>
<name>A0AA36CXL0_9BILA</name>
<dbReference type="SUPFAM" id="SSF53187">
    <property type="entry name" value="Zn-dependent exopeptidases"/>
    <property type="match status" value="1"/>
</dbReference>
<dbReference type="InterPro" id="IPR036990">
    <property type="entry name" value="M14A-like_propep"/>
</dbReference>
<dbReference type="SUPFAM" id="SSF49599">
    <property type="entry name" value="TRAF domain-like"/>
    <property type="match status" value="1"/>
</dbReference>
<keyword evidence="6" id="KW-0732">Signal</keyword>
<reference evidence="18" key="1">
    <citation type="submission" date="2023-06" db="EMBL/GenBank/DDBJ databases">
        <authorList>
            <person name="Delattre M."/>
        </authorList>
    </citation>
    <scope>NUCLEOTIDE SEQUENCE</scope>
    <source>
        <strain evidence="18">AF72</strain>
    </source>
</reference>
<dbReference type="Gene3D" id="3.40.630.10">
    <property type="entry name" value="Zn peptidases"/>
    <property type="match status" value="1"/>
</dbReference>
<feature type="active site" description="Proton donor/acceptor" evidence="12">
    <location>
        <position position="432"/>
    </location>
</feature>
<evidence type="ECO:0000256" key="9">
    <source>
        <dbReference type="ARBA" id="ARBA00023049"/>
    </source>
</evidence>
<dbReference type="SUPFAM" id="SSF54897">
    <property type="entry name" value="Protease propeptides/inhibitors"/>
    <property type="match status" value="1"/>
</dbReference>
<dbReference type="GO" id="GO:0005615">
    <property type="term" value="C:extracellular space"/>
    <property type="evidence" value="ECO:0007669"/>
    <property type="project" value="TreeGrafter"/>
</dbReference>
<feature type="region of interest" description="Disordered" evidence="13">
    <location>
        <begin position="513"/>
        <end position="533"/>
    </location>
</feature>
<sequence length="922" mass="105005">MISGGPPFSGGLGFSLPSFSTSSSRKQRLLLLIAILVISFNGYAVATKKFSVLRISPHSKRDVEFLHEIREKDHDLDFWKGPTAPGKEIHLMVDEDKTAFIERALSRRNISHTIMIADVEKVIVDQKKKRAKIDSELRLRDWREGKINFNLAQYHSFADVINYLNALAVTYPELVSVQPIGTTHEGRQIPLIKITNKRLPGPKKAVWVDGGIHAREWVSPSTVLYFIHTLITQYDKDPKIRQYVDSLDWYLVPLLNPDGYEYSRSSTNPEIRLWRKNRSPAKCIQVASGPFQPPQQQCCQGVDLNRNFDWFFGQVGSSTDPCSEIYQGAYAFSEPETRSVRDFLAQHRITTFITLHSYSQILMYPFGHQVRTYSNDLNDLHATATNAASALRSLYGTQYRVGTGADTLYPASGGSEDWAKGKAHVKFSYLFELRPEEQVWDGFLLAENQIVPTARETWEAVKVIADSTLRHQDSAAPAVRHHPQQPVQHRPAAFRPAICEAHPMMQRHAPRLLAPQRRPDDPSGAQTQGKKYELVSRQTTKVTALSTKLEWKISEFERLMKLYKNGDNLISKTFGCPEAPSVIWELHVYPNGKREEDASNVSFFLRQVGLSRNDKPLMTEFQIYAVDSFNQRVSVCRDTKDFTHQQGRGKFQVTRDKLIAALRHDGTLVLFCELEYLLPEQGIETEVEGTVDDQKKQEEFFIREANYEMWTNKRFTDCCIKVGHTEIDCHRCILAQQSEVFRSMFQEEFREAREGVIEILDCKPGVVKKLLEFMYTGSFGASLFDATCTVEELLAIADKYAVLRLKEQCEFMLSKELNVKNFSQLASFADLYSAELLKRACTRFLVGHHKTVMRSPDWRELKKTNPGLANELLESALNVGEPLGNSMDELDDSNDEIEPPPRKRLRRFGNNAPGQGDSSASQ</sequence>
<feature type="compositionally biased region" description="Polar residues" evidence="13">
    <location>
        <begin position="912"/>
        <end position="922"/>
    </location>
</feature>
<dbReference type="PRINTS" id="PR00765">
    <property type="entry name" value="CRBOXYPTASEA"/>
</dbReference>
<dbReference type="PANTHER" id="PTHR11705">
    <property type="entry name" value="PROTEASE FAMILY M14 CARBOXYPEPTIDASE A,B"/>
    <property type="match status" value="1"/>
</dbReference>
<dbReference type="InterPro" id="IPR000210">
    <property type="entry name" value="BTB/POZ_dom"/>
</dbReference>
<organism evidence="18 19">
    <name type="scientific">Mesorhabditis spiculigera</name>
    <dbReference type="NCBI Taxonomy" id="96644"/>
    <lineage>
        <taxon>Eukaryota</taxon>
        <taxon>Metazoa</taxon>
        <taxon>Ecdysozoa</taxon>
        <taxon>Nematoda</taxon>
        <taxon>Chromadorea</taxon>
        <taxon>Rhabditida</taxon>
        <taxon>Rhabditina</taxon>
        <taxon>Rhabditomorpha</taxon>
        <taxon>Rhabditoidea</taxon>
        <taxon>Rhabditidae</taxon>
        <taxon>Mesorhabditinae</taxon>
        <taxon>Mesorhabditis</taxon>
    </lineage>
</organism>
<dbReference type="GO" id="GO:0008270">
    <property type="term" value="F:zinc ion binding"/>
    <property type="evidence" value="ECO:0007669"/>
    <property type="project" value="InterPro"/>
</dbReference>
<dbReference type="PROSITE" id="PS50144">
    <property type="entry name" value="MATH"/>
    <property type="match status" value="1"/>
</dbReference>
<keyword evidence="4" id="KW-0645">Protease</keyword>
<dbReference type="InterPro" id="IPR008974">
    <property type="entry name" value="TRAF-like"/>
</dbReference>
<evidence type="ECO:0000256" key="1">
    <source>
        <dbReference type="ARBA" id="ARBA00001947"/>
    </source>
</evidence>
<evidence type="ECO:0000256" key="12">
    <source>
        <dbReference type="PROSITE-ProRule" id="PRU01379"/>
    </source>
</evidence>
<dbReference type="Proteomes" id="UP001177023">
    <property type="component" value="Unassembled WGS sequence"/>
</dbReference>
<dbReference type="Pfam" id="PF02244">
    <property type="entry name" value="Propep_M14"/>
    <property type="match status" value="1"/>
</dbReference>
<dbReference type="InterPro" id="IPR057247">
    <property type="entry name" value="CARBOXYPEPT_ZN_2"/>
</dbReference>
<dbReference type="Pfam" id="PF00651">
    <property type="entry name" value="BTB"/>
    <property type="match status" value="1"/>
</dbReference>
<dbReference type="Pfam" id="PF22486">
    <property type="entry name" value="MATH_2"/>
    <property type="match status" value="1"/>
</dbReference>
<dbReference type="PROSITE" id="PS00132">
    <property type="entry name" value="CARBOXYPEPT_ZN_1"/>
    <property type="match status" value="1"/>
</dbReference>
<evidence type="ECO:0000313" key="18">
    <source>
        <dbReference type="EMBL" id="CAJ0576081.1"/>
    </source>
</evidence>
<dbReference type="SMART" id="SM00631">
    <property type="entry name" value="Zn_pept"/>
    <property type="match status" value="1"/>
</dbReference>
<comment type="cofactor">
    <cofactor evidence="1">
        <name>Zn(2+)</name>
        <dbReference type="ChEBI" id="CHEBI:29105"/>
    </cofactor>
</comment>
<protein>
    <recommendedName>
        <fullName evidence="11">Zinc carboxypeptidase A 1</fullName>
    </recommendedName>
</protein>
<proteinExistence type="inferred from homology"/>
<keyword evidence="7" id="KW-0378">Hydrolase</keyword>
<evidence type="ECO:0000256" key="13">
    <source>
        <dbReference type="SAM" id="MobiDB-lite"/>
    </source>
</evidence>
<dbReference type="PROSITE" id="PS00133">
    <property type="entry name" value="CARBOXYPEPT_ZN_2"/>
    <property type="match status" value="1"/>
</dbReference>
<dbReference type="PROSITE" id="PS52035">
    <property type="entry name" value="PEPTIDASE_M14"/>
    <property type="match status" value="1"/>
</dbReference>
<keyword evidence="5" id="KW-0479">Metal-binding</keyword>
<dbReference type="SMART" id="SM00061">
    <property type="entry name" value="MATH"/>
    <property type="match status" value="1"/>
</dbReference>
<dbReference type="InterPro" id="IPR003146">
    <property type="entry name" value="M14A_act_pep"/>
</dbReference>
<evidence type="ECO:0000256" key="6">
    <source>
        <dbReference type="ARBA" id="ARBA00022729"/>
    </source>
</evidence>
<feature type="region of interest" description="Disordered" evidence="13">
    <location>
        <begin position="882"/>
        <end position="922"/>
    </location>
</feature>
<accession>A0AA36CXL0</accession>
<evidence type="ECO:0000313" key="19">
    <source>
        <dbReference type="Proteomes" id="UP001177023"/>
    </source>
</evidence>
<dbReference type="Gene3D" id="3.30.70.340">
    <property type="entry name" value="Metallocarboxypeptidase-like"/>
    <property type="match status" value="1"/>
</dbReference>
<keyword evidence="14" id="KW-1133">Transmembrane helix</keyword>
<dbReference type="InterPro" id="IPR000834">
    <property type="entry name" value="Peptidase_M14"/>
</dbReference>
<evidence type="ECO:0000256" key="10">
    <source>
        <dbReference type="ARBA" id="ARBA00023157"/>
    </source>
</evidence>
<dbReference type="GO" id="GO:0006508">
    <property type="term" value="P:proteolysis"/>
    <property type="evidence" value="ECO:0007669"/>
    <property type="project" value="UniProtKB-KW"/>
</dbReference>
<dbReference type="InterPro" id="IPR011333">
    <property type="entry name" value="SKP1/BTB/POZ_sf"/>
</dbReference>
<evidence type="ECO:0000256" key="5">
    <source>
        <dbReference type="ARBA" id="ARBA00022723"/>
    </source>
</evidence>
<feature type="domain" description="BTB" evidence="15">
    <location>
        <begin position="716"/>
        <end position="783"/>
    </location>
</feature>
<evidence type="ECO:0000256" key="8">
    <source>
        <dbReference type="ARBA" id="ARBA00022833"/>
    </source>
</evidence>
<keyword evidence="14" id="KW-0472">Membrane</keyword>
<evidence type="ECO:0000256" key="7">
    <source>
        <dbReference type="ARBA" id="ARBA00022801"/>
    </source>
</evidence>
<evidence type="ECO:0000256" key="14">
    <source>
        <dbReference type="SAM" id="Phobius"/>
    </source>
</evidence>
<keyword evidence="10" id="KW-1015">Disulfide bond</keyword>
<dbReference type="AlphaFoldDB" id="A0AA36CXL0"/>
<dbReference type="EMBL" id="CATQJA010002642">
    <property type="protein sequence ID" value="CAJ0576081.1"/>
    <property type="molecule type" value="Genomic_DNA"/>
</dbReference>
<dbReference type="PANTHER" id="PTHR11705:SF149">
    <property type="entry name" value="SHKT DOMAIN-CONTAINING PROTEIN"/>
    <property type="match status" value="1"/>
</dbReference>
<dbReference type="CDD" id="cd03860">
    <property type="entry name" value="M14_CP_A-B_like"/>
    <property type="match status" value="1"/>
</dbReference>
<dbReference type="CDD" id="cd00121">
    <property type="entry name" value="MATH"/>
    <property type="match status" value="1"/>
</dbReference>
<comment type="caution">
    <text evidence="18">The sequence shown here is derived from an EMBL/GenBank/DDBJ whole genome shotgun (WGS) entry which is preliminary data.</text>
</comment>
<comment type="similarity">
    <text evidence="2 12">Belongs to the peptidase M14 family.</text>
</comment>
<keyword evidence="9" id="KW-0482">Metalloprotease</keyword>